<gene>
    <name evidence="1" type="ORF">GA0070608_5602</name>
</gene>
<evidence type="ECO:0000313" key="2">
    <source>
        <dbReference type="Proteomes" id="UP000199343"/>
    </source>
</evidence>
<dbReference type="STRING" id="47871.GA0070608_5602"/>
<dbReference type="EMBL" id="FMIC01000002">
    <property type="protein sequence ID" value="SCL73328.1"/>
    <property type="molecule type" value="Genomic_DNA"/>
</dbReference>
<proteinExistence type="predicted"/>
<sequence length="199" mass="21666">MGRGRRWGQRLKQLRRRLKSVGARHYGDPMTDVSVAPVVRSRPPEDGGEREILSGLLDFLRASVVNKVAGLTDEQAFGRPVPASGLTPAGLVKHLTGVERYWFSIDFAGHDLPPPWTDDQPGAFALVPEDSLAEIVEAYLAECARSAAVVVGATLDDRARAADVSFTLRYALAHMVQETARHCGHLDLLRESIDGQAGE</sequence>
<name>A0A1C6W476_9ACTN</name>
<dbReference type="AlphaFoldDB" id="A0A1C6W476"/>
<dbReference type="Pfam" id="PF04978">
    <property type="entry name" value="MST"/>
    <property type="match status" value="1"/>
</dbReference>
<reference evidence="1 2" key="1">
    <citation type="submission" date="2016-06" db="EMBL/GenBank/DDBJ databases">
        <authorList>
            <person name="Kjaerup R.B."/>
            <person name="Dalgaard T.S."/>
            <person name="Juul-Madsen H.R."/>
        </authorList>
    </citation>
    <scope>NUCLEOTIDE SEQUENCE [LARGE SCALE GENOMIC DNA]</scope>
    <source>
        <strain evidence="1 2">DSM 43363</strain>
    </source>
</reference>
<protein>
    <recommendedName>
        <fullName evidence="3">DinB superfamily protein</fullName>
    </recommendedName>
</protein>
<dbReference type="InterPro" id="IPR034660">
    <property type="entry name" value="DinB/YfiT-like"/>
</dbReference>
<evidence type="ECO:0000313" key="1">
    <source>
        <dbReference type="EMBL" id="SCL73328.1"/>
    </source>
</evidence>
<accession>A0A1C6W476</accession>
<dbReference type="InterPro" id="IPR007061">
    <property type="entry name" value="MST-like"/>
</dbReference>
<dbReference type="Gene3D" id="1.20.120.450">
    <property type="entry name" value="dinb family like domain"/>
    <property type="match status" value="1"/>
</dbReference>
<dbReference type="Proteomes" id="UP000199343">
    <property type="component" value="Unassembled WGS sequence"/>
</dbReference>
<organism evidence="1 2">
    <name type="scientific">Micromonospora peucetia</name>
    <dbReference type="NCBI Taxonomy" id="47871"/>
    <lineage>
        <taxon>Bacteria</taxon>
        <taxon>Bacillati</taxon>
        <taxon>Actinomycetota</taxon>
        <taxon>Actinomycetes</taxon>
        <taxon>Micromonosporales</taxon>
        <taxon>Micromonosporaceae</taxon>
        <taxon>Micromonospora</taxon>
    </lineage>
</organism>
<dbReference type="SUPFAM" id="SSF109854">
    <property type="entry name" value="DinB/YfiT-like putative metalloenzymes"/>
    <property type="match status" value="1"/>
</dbReference>
<evidence type="ECO:0008006" key="3">
    <source>
        <dbReference type="Google" id="ProtNLM"/>
    </source>
</evidence>